<sequence>MSSYLVTGASRGIGLAAVTQLAALPETEVSIVFATTRQADSPGLVKLAESTFGRVVPVQMDANTPESLQAAVKFVEGQLNGQGLDVLVNNAGIMPSTQGPIENMEGLTETFHTNVTLTHLVTGAFMPLLRQGTRKIVANISSTMGSITMAKEFKGKPVYAYNISKTGMNMLTAQYANCYEDEGFTFFVISPGWLKTEMGGSQADLPVETGAKEVVRMLREADSEFNGRFRNIHVPGWENKSGPNKYDGKDAPW</sequence>
<dbReference type="PRINTS" id="PR00081">
    <property type="entry name" value="GDHRDH"/>
</dbReference>
<dbReference type="Pfam" id="PF00106">
    <property type="entry name" value="adh_short"/>
    <property type="match status" value="1"/>
</dbReference>
<dbReference type="GO" id="GO:0005737">
    <property type="term" value="C:cytoplasm"/>
    <property type="evidence" value="ECO:0007669"/>
    <property type="project" value="TreeGrafter"/>
</dbReference>
<name>A0A0F8UY81_9EURO</name>
<organism evidence="3 4">
    <name type="scientific">Aspergillus ochraceoroseus</name>
    <dbReference type="NCBI Taxonomy" id="138278"/>
    <lineage>
        <taxon>Eukaryota</taxon>
        <taxon>Fungi</taxon>
        <taxon>Dikarya</taxon>
        <taxon>Ascomycota</taxon>
        <taxon>Pezizomycotina</taxon>
        <taxon>Eurotiomycetes</taxon>
        <taxon>Eurotiomycetidae</taxon>
        <taxon>Eurotiales</taxon>
        <taxon>Aspergillaceae</taxon>
        <taxon>Aspergillus</taxon>
        <taxon>Aspergillus subgen. Nidulantes</taxon>
    </lineage>
</organism>
<dbReference type="VEuPathDB" id="FungiDB:P175DRAFT_0558591"/>
<evidence type="ECO:0000313" key="4">
    <source>
        <dbReference type="Proteomes" id="UP000034947"/>
    </source>
</evidence>
<dbReference type="AlphaFoldDB" id="A0A0F8UY81"/>
<keyword evidence="4" id="KW-1185">Reference proteome</keyword>
<dbReference type="EMBL" id="JYKN01002607">
    <property type="protein sequence ID" value="KKK15736.1"/>
    <property type="molecule type" value="Genomic_DNA"/>
</dbReference>
<evidence type="ECO:0000256" key="2">
    <source>
        <dbReference type="RuleBase" id="RU000363"/>
    </source>
</evidence>
<dbReference type="OrthoDB" id="7289984at2759"/>
<dbReference type="CDD" id="cd05325">
    <property type="entry name" value="carb_red_sniffer_like_SDR_c"/>
    <property type="match status" value="1"/>
</dbReference>
<dbReference type="InterPro" id="IPR036291">
    <property type="entry name" value="NAD(P)-bd_dom_sf"/>
</dbReference>
<dbReference type="Proteomes" id="UP000034947">
    <property type="component" value="Unassembled WGS sequence"/>
</dbReference>
<dbReference type="PANTHER" id="PTHR43544:SF36">
    <property type="entry name" value="CHAIN OXIDOREDUCTASE (CSGA), PUTATIVE (AFU_ORTHOLOGUE AFUA_4G00910)-RELATED"/>
    <property type="match status" value="1"/>
</dbReference>
<evidence type="ECO:0000313" key="3">
    <source>
        <dbReference type="EMBL" id="KKK15736.1"/>
    </source>
</evidence>
<evidence type="ECO:0008006" key="5">
    <source>
        <dbReference type="Google" id="ProtNLM"/>
    </source>
</evidence>
<dbReference type="InterPro" id="IPR051468">
    <property type="entry name" value="Fungal_SecMetab_SDRs"/>
</dbReference>
<accession>A0A0F8UY81</accession>
<dbReference type="PRINTS" id="PR00080">
    <property type="entry name" value="SDRFAMILY"/>
</dbReference>
<comment type="similarity">
    <text evidence="1 2">Belongs to the short-chain dehydrogenases/reductases (SDR) family.</text>
</comment>
<dbReference type="Gene3D" id="3.40.50.720">
    <property type="entry name" value="NAD(P)-binding Rossmann-like Domain"/>
    <property type="match status" value="1"/>
</dbReference>
<proteinExistence type="inferred from homology"/>
<comment type="caution">
    <text evidence="3">The sequence shown here is derived from an EMBL/GenBank/DDBJ whole genome shotgun (WGS) entry which is preliminary data.</text>
</comment>
<gene>
    <name evidence="3" type="ORF">AOCH_007477</name>
</gene>
<dbReference type="PANTHER" id="PTHR43544">
    <property type="entry name" value="SHORT-CHAIN DEHYDROGENASE/REDUCTASE"/>
    <property type="match status" value="1"/>
</dbReference>
<dbReference type="SUPFAM" id="SSF51735">
    <property type="entry name" value="NAD(P)-binding Rossmann-fold domains"/>
    <property type="match status" value="1"/>
</dbReference>
<evidence type="ECO:0000256" key="1">
    <source>
        <dbReference type="ARBA" id="ARBA00006484"/>
    </source>
</evidence>
<reference evidence="3 4" key="1">
    <citation type="submission" date="2015-02" db="EMBL/GenBank/DDBJ databases">
        <title>Draft Genome Sequences of Two Closely-Related Aflatoxigenic Aspergillus Species Obtained from the Cote d'Ivoire.</title>
        <authorList>
            <person name="Moore G.G."/>
            <person name="Beltz S.B."/>
            <person name="Mack B.M."/>
        </authorList>
    </citation>
    <scope>NUCLEOTIDE SEQUENCE [LARGE SCALE GENOMIC DNA]</scope>
    <source>
        <strain evidence="3 4">SRRC1432</strain>
    </source>
</reference>
<dbReference type="InterPro" id="IPR002347">
    <property type="entry name" value="SDR_fam"/>
</dbReference>
<protein>
    <recommendedName>
        <fullName evidence="5">Short chain oxidoreductase (CsgA)</fullName>
    </recommendedName>
</protein>
<dbReference type="GO" id="GO:0016491">
    <property type="term" value="F:oxidoreductase activity"/>
    <property type="evidence" value="ECO:0007669"/>
    <property type="project" value="TreeGrafter"/>
</dbReference>